<keyword evidence="9" id="KW-0472">Membrane</keyword>
<dbReference type="Proteomes" id="UP000265618">
    <property type="component" value="Unassembled WGS sequence"/>
</dbReference>
<evidence type="ECO:0000256" key="7">
    <source>
        <dbReference type="ARBA" id="ARBA00022824"/>
    </source>
</evidence>
<dbReference type="OrthoDB" id="310030at2759"/>
<comment type="similarity">
    <text evidence="4 10">Belongs to the OST1 family.</text>
</comment>
<keyword evidence="8" id="KW-1133">Transmembrane helix</keyword>
<evidence type="ECO:0000256" key="6">
    <source>
        <dbReference type="ARBA" id="ARBA00022729"/>
    </source>
</evidence>
<comment type="caution">
    <text evidence="11">The sequence shown here is derived from an EMBL/GenBank/DDBJ whole genome shotgun (WGS) entry which is preliminary data.</text>
</comment>
<keyword evidence="7 10" id="KW-0256">Endoplasmic reticulum</keyword>
<evidence type="ECO:0000256" key="9">
    <source>
        <dbReference type="ARBA" id="ARBA00023136"/>
    </source>
</evidence>
<evidence type="ECO:0000313" key="11">
    <source>
        <dbReference type="EMBL" id="GIQ81632.1"/>
    </source>
</evidence>
<keyword evidence="12" id="KW-1185">Reference proteome</keyword>
<proteinExistence type="inferred from homology"/>
<organism evidence="11 12">
    <name type="scientific">Kipferlia bialata</name>
    <dbReference type="NCBI Taxonomy" id="797122"/>
    <lineage>
        <taxon>Eukaryota</taxon>
        <taxon>Metamonada</taxon>
        <taxon>Carpediemonas-like organisms</taxon>
        <taxon>Kipferlia</taxon>
    </lineage>
</organism>
<evidence type="ECO:0000256" key="4">
    <source>
        <dbReference type="ARBA" id="ARBA00008905"/>
    </source>
</evidence>
<comment type="subunit">
    <text evidence="10">Component of the oligosaccharyltransferase (OST) complex.</text>
</comment>
<dbReference type="Pfam" id="PF04597">
    <property type="entry name" value="Ribophorin_I"/>
    <property type="match status" value="1"/>
</dbReference>
<evidence type="ECO:0000256" key="2">
    <source>
        <dbReference type="ARBA" id="ARBA00004115"/>
    </source>
</evidence>
<protein>
    <recommendedName>
        <fullName evidence="10">Dolichyl-diphosphooligosaccharide--protein glycosyltransferase subunit 1</fullName>
    </recommendedName>
</protein>
<dbReference type="AlphaFoldDB" id="A0A9K3CRR0"/>
<keyword evidence="6" id="KW-0732">Signal</keyword>
<evidence type="ECO:0000256" key="1">
    <source>
        <dbReference type="ARBA" id="ARBA00002791"/>
    </source>
</evidence>
<dbReference type="PANTHER" id="PTHR21049">
    <property type="entry name" value="RIBOPHORIN I"/>
    <property type="match status" value="1"/>
</dbReference>
<evidence type="ECO:0000256" key="8">
    <source>
        <dbReference type="ARBA" id="ARBA00022989"/>
    </source>
</evidence>
<evidence type="ECO:0000256" key="10">
    <source>
        <dbReference type="RuleBase" id="RU361143"/>
    </source>
</evidence>
<comment type="pathway">
    <text evidence="3 10">Protein modification; protein glycosylation.</text>
</comment>
<accession>A0A9K3CRR0</accession>
<dbReference type="EMBL" id="BDIP01000449">
    <property type="protein sequence ID" value="GIQ81632.1"/>
    <property type="molecule type" value="Genomic_DNA"/>
</dbReference>
<evidence type="ECO:0000256" key="3">
    <source>
        <dbReference type="ARBA" id="ARBA00004922"/>
    </source>
</evidence>
<sequence length="234" mass="26623">MGGGIYPFTTSPVSLYYETITAFVSAELDRDVYLSHWAGGFRSEDHYALHNTGGEVSTYSAVELAASIKRFSRVRHMPFPYFRVSLPYICEGIDYHDRIGNISTSVVHSIRGKETSLSLSPRSPLLPNYRTEFDVHYNYPNQQPEGPMVFRNPFNNVYSARVHLAREVDPVLLYTRIKTCFHLPAGATDINLMAPFSTESSLEHSHYFLDYPTHPVLCIERGRTVPGTEYIYIV</sequence>
<name>A0A9K3CRR0_9EUKA</name>
<comment type="function">
    <text evidence="1 10">Subunit of the oligosaccharyl transferase (OST) complex that catalyzes the initial transfer of a defined glycan (Glc(3)Man(9)GlcNAc(2) in eukaryotes) from the lipid carrier dolichol-pyrophosphate to an asparagine residue within an Asn-X-Ser/Thr consensus motif in nascent polypeptide chains, the first step in protein N-glycosylation. N-glycosylation occurs cotranslationally and the complex associates with the Sec61 complex at the channel-forming translocon complex that mediates protein translocation across the endoplasmic reticulum (ER). All subunits are required for a maximal enzyme activity.</text>
</comment>
<dbReference type="GO" id="GO:0008250">
    <property type="term" value="C:oligosaccharyltransferase complex"/>
    <property type="evidence" value="ECO:0007669"/>
    <property type="project" value="UniProtKB-UniRule"/>
</dbReference>
<dbReference type="PANTHER" id="PTHR21049:SF0">
    <property type="entry name" value="DOLICHYL-DIPHOSPHOOLIGOSACCHARIDE--PROTEIN GLYCOSYLTRANSFERASE SUBUNIT 1"/>
    <property type="match status" value="1"/>
</dbReference>
<comment type="subcellular location">
    <subcellularLocation>
        <location evidence="2 10">Endoplasmic reticulum membrane</location>
        <topology evidence="2 10">Single-pass type I membrane protein</topology>
    </subcellularLocation>
</comment>
<evidence type="ECO:0000256" key="5">
    <source>
        <dbReference type="ARBA" id="ARBA00022692"/>
    </source>
</evidence>
<dbReference type="InterPro" id="IPR007676">
    <property type="entry name" value="Ribophorin_I"/>
</dbReference>
<keyword evidence="5" id="KW-0812">Transmembrane</keyword>
<evidence type="ECO:0000313" key="12">
    <source>
        <dbReference type="Proteomes" id="UP000265618"/>
    </source>
</evidence>
<gene>
    <name evidence="11" type="ORF">KIPB_002619</name>
</gene>
<dbReference type="GO" id="GO:0018279">
    <property type="term" value="P:protein N-linked glycosylation via asparagine"/>
    <property type="evidence" value="ECO:0007669"/>
    <property type="project" value="TreeGrafter"/>
</dbReference>
<reference evidence="11 12" key="1">
    <citation type="journal article" date="2018" name="PLoS ONE">
        <title>The draft genome of Kipferlia bialata reveals reductive genome evolution in fornicate parasites.</title>
        <authorList>
            <person name="Tanifuji G."/>
            <person name="Takabayashi S."/>
            <person name="Kume K."/>
            <person name="Takagi M."/>
            <person name="Nakayama T."/>
            <person name="Kamikawa R."/>
            <person name="Inagaki Y."/>
            <person name="Hashimoto T."/>
        </authorList>
    </citation>
    <scope>NUCLEOTIDE SEQUENCE [LARGE SCALE GENOMIC DNA]</scope>
    <source>
        <strain evidence="11">NY0173</strain>
    </source>
</reference>